<reference evidence="2" key="1">
    <citation type="journal article" date="2023" name="Nat. Plants">
        <title>Single-cell RNA sequencing provides a high-resolution roadmap for understanding the multicellular compartmentation of specialized metabolism.</title>
        <authorList>
            <person name="Sun S."/>
            <person name="Shen X."/>
            <person name="Li Y."/>
            <person name="Li Y."/>
            <person name="Wang S."/>
            <person name="Li R."/>
            <person name="Zhang H."/>
            <person name="Shen G."/>
            <person name="Guo B."/>
            <person name="Wei J."/>
            <person name="Xu J."/>
            <person name="St-Pierre B."/>
            <person name="Chen S."/>
            <person name="Sun C."/>
        </authorList>
    </citation>
    <scope>NUCLEOTIDE SEQUENCE [LARGE SCALE GENOMIC DNA]</scope>
</reference>
<evidence type="ECO:0000313" key="2">
    <source>
        <dbReference type="Proteomes" id="UP001060085"/>
    </source>
</evidence>
<protein>
    <submittedName>
        <fullName evidence="1">Uncharacterized protein</fullName>
    </submittedName>
</protein>
<sequence>MIRNFSYASEEFIHYFLSATLAGGMLSRSRLDTSVQVGSPTPSFPVVLLSSSGKSMRRLRENLLSSSDISDFACLFIEGDLDKGLKEGADLTVASSWSSAPISLLEHDRVIAPTADPSQSKTNVVSASLLIPPPSILGLSFSETVLACCDPPIFRPDWEICITNRIMHPSMALEMLEKLSFSRDTIFASQYGFQDLKNILLVPSCRYFPIEKTTRRNENGKKQSENDENEANIKHEKDLPPESENDENEADIKHEKDLPPEVGQPTVSGRFWSHKPSMERTLSVTVGYPYHRL</sequence>
<comment type="caution">
    <text evidence="1">The sequence shown here is derived from an EMBL/GenBank/DDBJ whole genome shotgun (WGS) entry which is preliminary data.</text>
</comment>
<accession>A0ACC0BYE8</accession>
<name>A0ACC0BYE8_CATRO</name>
<keyword evidence="2" id="KW-1185">Reference proteome</keyword>
<evidence type="ECO:0000313" key="1">
    <source>
        <dbReference type="EMBL" id="KAI5677649.1"/>
    </source>
</evidence>
<dbReference type="Proteomes" id="UP001060085">
    <property type="component" value="Linkage Group LG02"/>
</dbReference>
<organism evidence="1 2">
    <name type="scientific">Catharanthus roseus</name>
    <name type="common">Madagascar periwinkle</name>
    <name type="synonym">Vinca rosea</name>
    <dbReference type="NCBI Taxonomy" id="4058"/>
    <lineage>
        <taxon>Eukaryota</taxon>
        <taxon>Viridiplantae</taxon>
        <taxon>Streptophyta</taxon>
        <taxon>Embryophyta</taxon>
        <taxon>Tracheophyta</taxon>
        <taxon>Spermatophyta</taxon>
        <taxon>Magnoliopsida</taxon>
        <taxon>eudicotyledons</taxon>
        <taxon>Gunneridae</taxon>
        <taxon>Pentapetalae</taxon>
        <taxon>asterids</taxon>
        <taxon>lamiids</taxon>
        <taxon>Gentianales</taxon>
        <taxon>Apocynaceae</taxon>
        <taxon>Rauvolfioideae</taxon>
        <taxon>Vinceae</taxon>
        <taxon>Catharanthinae</taxon>
        <taxon>Catharanthus</taxon>
    </lineage>
</organism>
<gene>
    <name evidence="1" type="ORF">M9H77_08599</name>
</gene>
<proteinExistence type="predicted"/>
<dbReference type="EMBL" id="CM044702">
    <property type="protein sequence ID" value="KAI5677649.1"/>
    <property type="molecule type" value="Genomic_DNA"/>
</dbReference>